<proteinExistence type="predicted"/>
<feature type="repeat" description="ANK" evidence="3">
    <location>
        <begin position="40"/>
        <end position="72"/>
    </location>
</feature>
<dbReference type="InterPro" id="IPR036770">
    <property type="entry name" value="Ankyrin_rpt-contain_sf"/>
</dbReference>
<dbReference type="PANTHER" id="PTHR24201:SF16">
    <property type="entry name" value="ANKYRIN-1-LIKE-RELATED"/>
    <property type="match status" value="1"/>
</dbReference>
<keyword evidence="5" id="KW-1185">Reference proteome</keyword>
<dbReference type="InterPro" id="IPR050776">
    <property type="entry name" value="Ank_Repeat/CDKN_Inhibitor"/>
</dbReference>
<dbReference type="PANTHER" id="PTHR24201">
    <property type="entry name" value="ANK_REP_REGION DOMAIN-CONTAINING PROTEIN"/>
    <property type="match status" value="1"/>
</dbReference>
<accession>A0ABW9D773</accession>
<evidence type="ECO:0000256" key="1">
    <source>
        <dbReference type="ARBA" id="ARBA00022737"/>
    </source>
</evidence>
<evidence type="ECO:0000256" key="3">
    <source>
        <dbReference type="PROSITE-ProRule" id="PRU00023"/>
    </source>
</evidence>
<sequence>MLNTNLTAAALFKALNHGGELPHRQAMLDAGIDVNDQDAAGSTLLHHAVLRGLACFALELVDAGADVNAQDKDGCAALHHAARLGNRFLVVELVDAGADVKAIDSDGRTALHRAALGCARDEYEDFAAIARHLVRSGAEQYAQDARHVMPCDLLRTEVEHLPNAAVIRRRFPF</sequence>
<dbReference type="RefSeq" id="WP_408212437.1">
    <property type="nucleotide sequence ID" value="NZ_JAQQBZ010000007.1"/>
</dbReference>
<keyword evidence="1" id="KW-0677">Repeat</keyword>
<evidence type="ECO:0000313" key="5">
    <source>
        <dbReference type="Proteomes" id="UP001629367"/>
    </source>
</evidence>
<dbReference type="EMBL" id="JAQQBZ010000007">
    <property type="protein sequence ID" value="MFM0593986.1"/>
    <property type="molecule type" value="Genomic_DNA"/>
</dbReference>
<reference evidence="4 5" key="1">
    <citation type="journal article" date="2024" name="Chem. Sci.">
        <title>Discovery of megapolipeptins by genome mining of a Burkholderiales bacteria collection.</title>
        <authorList>
            <person name="Paulo B.S."/>
            <person name="Recchia M.J.J."/>
            <person name="Lee S."/>
            <person name="Fergusson C.H."/>
            <person name="Romanowski S.B."/>
            <person name="Hernandez A."/>
            <person name="Krull N."/>
            <person name="Liu D.Y."/>
            <person name="Cavanagh H."/>
            <person name="Bos A."/>
            <person name="Gray C.A."/>
            <person name="Murphy B.T."/>
            <person name="Linington R.G."/>
            <person name="Eustaquio A.S."/>
        </authorList>
    </citation>
    <scope>NUCLEOTIDE SEQUENCE [LARGE SCALE GENOMIC DNA]</scope>
    <source>
        <strain evidence="4 5">RL17-335-BIF-A</strain>
    </source>
</reference>
<dbReference type="Pfam" id="PF12796">
    <property type="entry name" value="Ank_2"/>
    <property type="match status" value="1"/>
</dbReference>
<gene>
    <name evidence="4" type="ORF">PQQ68_13245</name>
</gene>
<dbReference type="SMART" id="SM00248">
    <property type="entry name" value="ANK"/>
    <property type="match status" value="4"/>
</dbReference>
<dbReference type="InterPro" id="IPR002110">
    <property type="entry name" value="Ankyrin_rpt"/>
</dbReference>
<evidence type="ECO:0000313" key="4">
    <source>
        <dbReference type="EMBL" id="MFM0593986.1"/>
    </source>
</evidence>
<protein>
    <submittedName>
        <fullName evidence="4">Ankyrin repeat domain-containing protein</fullName>
    </submittedName>
</protein>
<evidence type="ECO:0000256" key="2">
    <source>
        <dbReference type="ARBA" id="ARBA00023043"/>
    </source>
</evidence>
<comment type="caution">
    <text evidence="4">The sequence shown here is derived from an EMBL/GenBank/DDBJ whole genome shotgun (WGS) entry which is preliminary data.</text>
</comment>
<feature type="repeat" description="ANK" evidence="3">
    <location>
        <begin position="73"/>
        <end position="105"/>
    </location>
</feature>
<organism evidence="4 5">
    <name type="scientific">Paraburkholderia dilworthii</name>
    <dbReference type="NCBI Taxonomy" id="948106"/>
    <lineage>
        <taxon>Bacteria</taxon>
        <taxon>Pseudomonadati</taxon>
        <taxon>Pseudomonadota</taxon>
        <taxon>Betaproteobacteria</taxon>
        <taxon>Burkholderiales</taxon>
        <taxon>Burkholderiaceae</taxon>
        <taxon>Paraburkholderia</taxon>
    </lineage>
</organism>
<dbReference type="PROSITE" id="PS50297">
    <property type="entry name" value="ANK_REP_REGION"/>
    <property type="match status" value="2"/>
</dbReference>
<dbReference type="Gene3D" id="1.25.40.20">
    <property type="entry name" value="Ankyrin repeat-containing domain"/>
    <property type="match status" value="1"/>
</dbReference>
<keyword evidence="2 3" id="KW-0040">ANK repeat</keyword>
<dbReference type="SUPFAM" id="SSF48403">
    <property type="entry name" value="Ankyrin repeat"/>
    <property type="match status" value="1"/>
</dbReference>
<name>A0ABW9D773_9BURK</name>
<dbReference type="Proteomes" id="UP001629367">
    <property type="component" value="Unassembled WGS sequence"/>
</dbReference>
<dbReference type="PROSITE" id="PS50088">
    <property type="entry name" value="ANK_REPEAT"/>
    <property type="match status" value="2"/>
</dbReference>